<gene>
    <name evidence="2" type="ORF">QWY13_08535</name>
</gene>
<name>A0ABT8NCB7_9BACL</name>
<dbReference type="GO" id="GO:0032259">
    <property type="term" value="P:methylation"/>
    <property type="evidence" value="ECO:0007669"/>
    <property type="project" value="UniProtKB-KW"/>
</dbReference>
<dbReference type="Pfam" id="PF13649">
    <property type="entry name" value="Methyltransf_25"/>
    <property type="match status" value="1"/>
</dbReference>
<dbReference type="RefSeq" id="WP_301856175.1">
    <property type="nucleotide sequence ID" value="NZ_JAUJWU010000002.1"/>
</dbReference>
<feature type="domain" description="Methyltransferase" evidence="1">
    <location>
        <begin position="51"/>
        <end position="148"/>
    </location>
</feature>
<keyword evidence="2" id="KW-0489">Methyltransferase</keyword>
<reference evidence="2 3" key="1">
    <citation type="submission" date="2023-07" db="EMBL/GenBank/DDBJ databases">
        <title>Novel species in genus Planococcus.</title>
        <authorList>
            <person name="Ning S."/>
        </authorList>
    </citation>
    <scope>NUCLEOTIDE SEQUENCE [LARGE SCALE GENOMIC DNA]</scope>
    <source>
        <strain evidence="2 3">N017</strain>
    </source>
</reference>
<keyword evidence="3" id="KW-1185">Reference proteome</keyword>
<keyword evidence="2" id="KW-0808">Transferase</keyword>
<dbReference type="InterPro" id="IPR041698">
    <property type="entry name" value="Methyltransf_25"/>
</dbReference>
<dbReference type="PANTHER" id="PTHR42912">
    <property type="entry name" value="METHYLTRANSFERASE"/>
    <property type="match status" value="1"/>
</dbReference>
<evidence type="ECO:0000313" key="2">
    <source>
        <dbReference type="EMBL" id="MDN7245547.1"/>
    </source>
</evidence>
<accession>A0ABT8NCB7</accession>
<dbReference type="EMBL" id="JAUJWU010000002">
    <property type="protein sequence ID" value="MDN7245547.1"/>
    <property type="molecule type" value="Genomic_DNA"/>
</dbReference>
<dbReference type="SUPFAM" id="SSF53335">
    <property type="entry name" value="S-adenosyl-L-methionine-dependent methyltransferases"/>
    <property type="match status" value="1"/>
</dbReference>
<dbReference type="Proteomes" id="UP001172142">
    <property type="component" value="Unassembled WGS sequence"/>
</dbReference>
<comment type="caution">
    <text evidence="2">The sequence shown here is derived from an EMBL/GenBank/DDBJ whole genome shotgun (WGS) entry which is preliminary data.</text>
</comment>
<organism evidence="2 3">
    <name type="scientific">Planococcus shenhongbingii</name>
    <dbReference type="NCBI Taxonomy" id="3058398"/>
    <lineage>
        <taxon>Bacteria</taxon>
        <taxon>Bacillati</taxon>
        <taxon>Bacillota</taxon>
        <taxon>Bacilli</taxon>
        <taxon>Bacillales</taxon>
        <taxon>Caryophanaceae</taxon>
        <taxon>Planococcus</taxon>
    </lineage>
</organism>
<sequence>MKKDNPKAYIPALKYHWLTRFYDPLVASGLQEKKMKMHLINQASIRSSELILDLACGTGTLAFLLQQTHSGIQVTGIDADPQILAIAKEKMKEKRAKGIVFKEGFSDQLPFSAYQFHHVFTSLFVHHLTLEKKKETFEEVRRVLKPGGQFHILDFEKPQNGWMRAAFLPVQFLDGFETTSTHVKGIIPALLKETGFAAIEETRQFSTILGTLRAYKAYKP</sequence>
<dbReference type="Gene3D" id="3.40.50.150">
    <property type="entry name" value="Vaccinia Virus protein VP39"/>
    <property type="match status" value="1"/>
</dbReference>
<evidence type="ECO:0000313" key="3">
    <source>
        <dbReference type="Proteomes" id="UP001172142"/>
    </source>
</evidence>
<dbReference type="GO" id="GO:0008168">
    <property type="term" value="F:methyltransferase activity"/>
    <property type="evidence" value="ECO:0007669"/>
    <property type="project" value="UniProtKB-KW"/>
</dbReference>
<dbReference type="InterPro" id="IPR050508">
    <property type="entry name" value="Methyltransf_Superfamily"/>
</dbReference>
<proteinExistence type="predicted"/>
<protein>
    <submittedName>
        <fullName evidence="2">Methyltransferase domain-containing protein</fullName>
    </submittedName>
</protein>
<dbReference type="InterPro" id="IPR029063">
    <property type="entry name" value="SAM-dependent_MTases_sf"/>
</dbReference>
<evidence type="ECO:0000259" key="1">
    <source>
        <dbReference type="Pfam" id="PF13649"/>
    </source>
</evidence>
<dbReference type="CDD" id="cd02440">
    <property type="entry name" value="AdoMet_MTases"/>
    <property type="match status" value="1"/>
</dbReference>